<organism evidence="2 3">
    <name type="scientific">Candidatus Acididesulfobacter diazotrophicus</name>
    <dbReference type="NCBI Taxonomy" id="2597226"/>
    <lineage>
        <taxon>Bacteria</taxon>
        <taxon>Deltaproteobacteria</taxon>
        <taxon>Candidatus Acidulodesulfobacterales</taxon>
        <taxon>Candidatus Acididesulfobacter</taxon>
    </lineage>
</organism>
<dbReference type="EMBL" id="SGBB01000014">
    <property type="protein sequence ID" value="RZD18124.1"/>
    <property type="molecule type" value="Genomic_DNA"/>
</dbReference>
<keyword evidence="1" id="KW-1133">Transmembrane helix</keyword>
<keyword evidence="1" id="KW-0472">Membrane</keyword>
<feature type="transmembrane region" description="Helical" evidence="1">
    <location>
        <begin position="12"/>
        <end position="31"/>
    </location>
</feature>
<evidence type="ECO:0000313" key="2">
    <source>
        <dbReference type="EMBL" id="RZD18124.1"/>
    </source>
</evidence>
<name>A0A519BLI0_9DELT</name>
<sequence length="103" mass="11995">MNNSKKYGNDELDILEIAFLCVSGLFALFYFSNSKFKYYIDCFYTFAGYAFTHFTVVSILYLINLYLFFAGIYGLYVIIFEIKVTGAKLKMHNKLENLKKEGN</sequence>
<accession>A0A519BLI0</accession>
<dbReference type="AlphaFoldDB" id="A0A519BLI0"/>
<gene>
    <name evidence="2" type="ORF">EVG15_07760</name>
</gene>
<reference evidence="2 3" key="1">
    <citation type="journal article" date="2019" name="ISME J.">
        <title>Insights into ecological role of a new deltaproteobacterial order Candidatus Acidulodesulfobacterales by metagenomics and metatranscriptomics.</title>
        <authorList>
            <person name="Tan S."/>
            <person name="Liu J."/>
            <person name="Fang Y."/>
            <person name="Hedlund B.P."/>
            <person name="Lian Z.H."/>
            <person name="Huang L.Y."/>
            <person name="Li J.T."/>
            <person name="Huang L.N."/>
            <person name="Li W.J."/>
            <person name="Jiang H.C."/>
            <person name="Dong H.L."/>
            <person name="Shu W.S."/>
        </authorList>
    </citation>
    <scope>NUCLEOTIDE SEQUENCE [LARGE SCALE GENOMIC DNA]</scope>
    <source>
        <strain evidence="2">AP1</strain>
    </source>
</reference>
<feature type="transmembrane region" description="Helical" evidence="1">
    <location>
        <begin position="65"/>
        <end position="84"/>
    </location>
</feature>
<proteinExistence type="predicted"/>
<evidence type="ECO:0000256" key="1">
    <source>
        <dbReference type="SAM" id="Phobius"/>
    </source>
</evidence>
<comment type="caution">
    <text evidence="2">The sequence shown here is derived from an EMBL/GenBank/DDBJ whole genome shotgun (WGS) entry which is preliminary data.</text>
</comment>
<dbReference type="Proteomes" id="UP000319296">
    <property type="component" value="Unassembled WGS sequence"/>
</dbReference>
<keyword evidence="1" id="KW-0812">Transmembrane</keyword>
<evidence type="ECO:0000313" key="3">
    <source>
        <dbReference type="Proteomes" id="UP000319296"/>
    </source>
</evidence>
<protein>
    <submittedName>
        <fullName evidence="2">Uncharacterized protein</fullName>
    </submittedName>
</protein>